<accession>A0A0F9KN78</accession>
<evidence type="ECO:0000313" key="1">
    <source>
        <dbReference type="EMBL" id="KKM76251.1"/>
    </source>
</evidence>
<dbReference type="EMBL" id="LAZR01008840">
    <property type="protein sequence ID" value="KKM76251.1"/>
    <property type="molecule type" value="Genomic_DNA"/>
</dbReference>
<dbReference type="AlphaFoldDB" id="A0A0F9KN78"/>
<reference evidence="1" key="1">
    <citation type="journal article" date="2015" name="Nature">
        <title>Complex archaea that bridge the gap between prokaryotes and eukaryotes.</title>
        <authorList>
            <person name="Spang A."/>
            <person name="Saw J.H."/>
            <person name="Jorgensen S.L."/>
            <person name="Zaremba-Niedzwiedzka K."/>
            <person name="Martijn J."/>
            <person name="Lind A.E."/>
            <person name="van Eijk R."/>
            <person name="Schleper C."/>
            <person name="Guy L."/>
            <person name="Ettema T.J."/>
        </authorList>
    </citation>
    <scope>NUCLEOTIDE SEQUENCE</scope>
</reference>
<protein>
    <submittedName>
        <fullName evidence="1">Uncharacterized protein</fullName>
    </submittedName>
</protein>
<comment type="caution">
    <text evidence="1">The sequence shown here is derived from an EMBL/GenBank/DDBJ whole genome shotgun (WGS) entry which is preliminary data.</text>
</comment>
<gene>
    <name evidence="1" type="ORF">LCGC14_1381950</name>
</gene>
<organism evidence="1">
    <name type="scientific">marine sediment metagenome</name>
    <dbReference type="NCBI Taxonomy" id="412755"/>
    <lineage>
        <taxon>unclassified sequences</taxon>
        <taxon>metagenomes</taxon>
        <taxon>ecological metagenomes</taxon>
    </lineage>
</organism>
<proteinExistence type="predicted"/>
<sequence length="108" mass="11734">MSEHTPGPWTISGQSGRLRVITSNGTPICKLEVGQHRTEAEIEANAYLIESAPALLEALEKAACFVEDDICPAHLGKRTACLEDSNCEQAQPLYRELDAVLKLAKGEN</sequence>
<name>A0A0F9KN78_9ZZZZ</name>